<proteinExistence type="predicted"/>
<dbReference type="Proteomes" id="UP001144191">
    <property type="component" value="Unassembled WGS sequence"/>
</dbReference>
<organism evidence="1 2">
    <name type="scientific">Aspergillus niger</name>
    <dbReference type="NCBI Taxonomy" id="5061"/>
    <lineage>
        <taxon>Eukaryota</taxon>
        <taxon>Fungi</taxon>
        <taxon>Dikarya</taxon>
        <taxon>Ascomycota</taxon>
        <taxon>Pezizomycotina</taxon>
        <taxon>Eurotiomycetes</taxon>
        <taxon>Eurotiomycetidae</taxon>
        <taxon>Eurotiales</taxon>
        <taxon>Aspergillaceae</taxon>
        <taxon>Aspergillus</taxon>
        <taxon>Aspergillus subgen. Circumdati</taxon>
    </lineage>
</organism>
<sequence length="227" mass="25355">VAPLRLLPISTVSLSGSFIEVTDIDALIGLCRKLAAFYYCQYGSQSIEPLSPQRLYSLLFCQRNSLRVLQVSLYDLIGSSPIFSDLQFGSLKDFVGLEYLILDQVYFNCTPQLPPSLKHLTIRECRSPVAPSLVSIAECVLNGQLPNLQIICLHSDGIFPGKMLNLPQRGATDILFNEACRKLLDIFDGTGITLRFENDLLDKTVQGYGAAYEYGQPGLYWPFIYLE</sequence>
<protein>
    <submittedName>
        <fullName evidence="1">Uncharacterized protein</fullName>
    </submittedName>
</protein>
<accession>A0A9W6EEH4</accession>
<dbReference type="EMBL" id="BRPB01000198">
    <property type="protein sequence ID" value="GLA56004.1"/>
    <property type="molecule type" value="Genomic_DNA"/>
</dbReference>
<evidence type="ECO:0000313" key="2">
    <source>
        <dbReference type="Proteomes" id="UP001144191"/>
    </source>
</evidence>
<gene>
    <name evidence="1" type="ORF">AnigIFM63604_003493</name>
</gene>
<reference evidence="1" key="1">
    <citation type="submission" date="2022-07" db="EMBL/GenBank/DDBJ databases">
        <title>Taxonomy of Aspergillus series Nigri: significant species reduction supported by multi-species coalescent approaches.</title>
        <authorList>
            <person name="Bian C."/>
            <person name="Kusuya Y."/>
            <person name="Sklenar F."/>
            <person name="D'hooge E."/>
            <person name="Yaguchi T."/>
            <person name="Takahashi H."/>
            <person name="Hubka V."/>
        </authorList>
    </citation>
    <scope>NUCLEOTIDE SEQUENCE</scope>
    <source>
        <strain evidence="1">IFM 63604</strain>
    </source>
</reference>
<evidence type="ECO:0000313" key="1">
    <source>
        <dbReference type="EMBL" id="GLA56004.1"/>
    </source>
</evidence>
<name>A0A9W6EEH4_ASPNG</name>
<comment type="caution">
    <text evidence="1">The sequence shown here is derived from an EMBL/GenBank/DDBJ whole genome shotgun (WGS) entry which is preliminary data.</text>
</comment>
<feature type="non-terminal residue" evidence="1">
    <location>
        <position position="1"/>
    </location>
</feature>
<dbReference type="AlphaFoldDB" id="A0A9W6EEH4"/>